<organism evidence="2 3">
    <name type="scientific">Mucuna pruriens</name>
    <name type="common">Velvet bean</name>
    <name type="synonym">Dolichos pruriens</name>
    <dbReference type="NCBI Taxonomy" id="157652"/>
    <lineage>
        <taxon>Eukaryota</taxon>
        <taxon>Viridiplantae</taxon>
        <taxon>Streptophyta</taxon>
        <taxon>Embryophyta</taxon>
        <taxon>Tracheophyta</taxon>
        <taxon>Spermatophyta</taxon>
        <taxon>Magnoliopsida</taxon>
        <taxon>eudicotyledons</taxon>
        <taxon>Gunneridae</taxon>
        <taxon>Pentapetalae</taxon>
        <taxon>rosids</taxon>
        <taxon>fabids</taxon>
        <taxon>Fabales</taxon>
        <taxon>Fabaceae</taxon>
        <taxon>Papilionoideae</taxon>
        <taxon>50 kb inversion clade</taxon>
        <taxon>NPAAA clade</taxon>
        <taxon>indigoferoid/millettioid clade</taxon>
        <taxon>Phaseoleae</taxon>
        <taxon>Mucuna</taxon>
    </lineage>
</organism>
<dbReference type="EMBL" id="QJKJ01005165">
    <property type="protein sequence ID" value="RDX91292.1"/>
    <property type="molecule type" value="Genomic_DNA"/>
</dbReference>
<proteinExistence type="predicted"/>
<comment type="caution">
    <text evidence="2">The sequence shown here is derived from an EMBL/GenBank/DDBJ whole genome shotgun (WGS) entry which is preliminary data.</text>
</comment>
<gene>
    <name evidence="2" type="ORF">CR513_26750</name>
</gene>
<evidence type="ECO:0000256" key="1">
    <source>
        <dbReference type="SAM" id="MobiDB-lite"/>
    </source>
</evidence>
<accession>A0A371GL53</accession>
<feature type="non-terminal residue" evidence="2">
    <location>
        <position position="1"/>
    </location>
</feature>
<name>A0A371GL53_MUCPR</name>
<feature type="region of interest" description="Disordered" evidence="1">
    <location>
        <begin position="110"/>
        <end position="134"/>
    </location>
</feature>
<evidence type="ECO:0000313" key="3">
    <source>
        <dbReference type="Proteomes" id="UP000257109"/>
    </source>
</evidence>
<dbReference type="Proteomes" id="UP000257109">
    <property type="component" value="Unassembled WGS sequence"/>
</dbReference>
<dbReference type="AlphaFoldDB" id="A0A371GL53"/>
<keyword evidence="3" id="KW-1185">Reference proteome</keyword>
<reference evidence="2" key="1">
    <citation type="submission" date="2018-05" db="EMBL/GenBank/DDBJ databases">
        <title>Draft genome of Mucuna pruriens seed.</title>
        <authorList>
            <person name="Nnadi N.E."/>
            <person name="Vos R."/>
            <person name="Hasami M.H."/>
            <person name="Devisetty U.K."/>
            <person name="Aguiy J.C."/>
        </authorList>
    </citation>
    <scope>NUCLEOTIDE SEQUENCE [LARGE SCALE GENOMIC DNA]</scope>
    <source>
        <strain evidence="2">JCA_2017</strain>
    </source>
</reference>
<evidence type="ECO:0000313" key="2">
    <source>
        <dbReference type="EMBL" id="RDX91292.1"/>
    </source>
</evidence>
<sequence length="134" mass="15631">MAVRTIVNKHICSIEFRNIGITKVKTFKARNHPKNMADGSFKERVDAKENFEGNLRWEGAMPMELDKATYVLQLSFIFQNIQDFNSPLHQENEKTCERQLAKMNPWAIKDQREVGGWPKRPLQHQRPIRGGQPK</sequence>
<protein>
    <submittedName>
        <fullName evidence="2">Uncharacterized protein</fullName>
    </submittedName>
</protein>